<reference evidence="1" key="1">
    <citation type="submission" date="2022-10" db="EMBL/GenBank/DDBJ databases">
        <title>Complete Genome of Trichothecium roseum strain YXFP-22015, a Plant Pathogen Isolated from Citrus.</title>
        <authorList>
            <person name="Wang Y."/>
            <person name="Zhu L."/>
        </authorList>
    </citation>
    <scope>NUCLEOTIDE SEQUENCE</scope>
    <source>
        <strain evidence="1">YXFP-22015</strain>
    </source>
</reference>
<dbReference type="EMBL" id="CM047940">
    <property type="protein sequence ID" value="KAI9903793.1"/>
    <property type="molecule type" value="Genomic_DNA"/>
</dbReference>
<name>A0ACC0VCD5_9HYPO</name>
<gene>
    <name evidence="1" type="ORF">N3K66_000322</name>
</gene>
<protein>
    <submittedName>
        <fullName evidence="1">Uncharacterized protein</fullName>
    </submittedName>
</protein>
<organism evidence="1 2">
    <name type="scientific">Trichothecium roseum</name>
    <dbReference type="NCBI Taxonomy" id="47278"/>
    <lineage>
        <taxon>Eukaryota</taxon>
        <taxon>Fungi</taxon>
        <taxon>Dikarya</taxon>
        <taxon>Ascomycota</taxon>
        <taxon>Pezizomycotina</taxon>
        <taxon>Sordariomycetes</taxon>
        <taxon>Hypocreomycetidae</taxon>
        <taxon>Hypocreales</taxon>
        <taxon>Hypocreales incertae sedis</taxon>
        <taxon>Trichothecium</taxon>
    </lineage>
</organism>
<evidence type="ECO:0000313" key="2">
    <source>
        <dbReference type="Proteomes" id="UP001163324"/>
    </source>
</evidence>
<sequence>MTSTVMNMAGVAGAKNMSWTTAYNTSLIGVVSLTKQTILALVVLFEIVYILKCIYWILLYPFLVSPLRGLPGPKDNFILLGQTTKFLRAPWVPHLFQSWSERWPTSPFIRYLGVGNAESLLVNNITAYQEILQTKSGSFFQPQATREISKTVIGDGLPFAEGSNHKRRRALVNKTFSLPQIKAFVPEVHAKAARLIQCLRSRRSMSSEVEIESHIWKATLDLITVKVLGNDLNHLESDDSKFSELFGKTMQQSLSSHIFHYLSSILPLRRLIPNKTNNEFIQHCSDVRSIIRSYVKARRAQRARGEKGQMNGDVGDGLQILIENESEWKDEEVVEYVLNLLVLGHDTTACTLVWAVHCLSTNPSHQDRLRAEFRSLNKDVDALSYNDLESLRFLNNFLREVLRLYCPVVYVPRQTKHDVTIAGTFLPKDTTVQLCPHIMNLHPHVWGPDAASFDPDRWDRREGAAASAYAFESFHNGPRVCIGRALSMMEMKAFLLALVAEFDVGGLSPWREEVEFASPSFTLRPKDKLTVRLTDL</sequence>
<comment type="caution">
    <text evidence="1">The sequence shown here is derived from an EMBL/GenBank/DDBJ whole genome shotgun (WGS) entry which is preliminary data.</text>
</comment>
<keyword evidence="2" id="KW-1185">Reference proteome</keyword>
<proteinExistence type="predicted"/>
<evidence type="ECO:0000313" key="1">
    <source>
        <dbReference type="EMBL" id="KAI9903793.1"/>
    </source>
</evidence>
<accession>A0ACC0VCD5</accession>
<dbReference type="Proteomes" id="UP001163324">
    <property type="component" value="Chromosome 1"/>
</dbReference>